<dbReference type="GO" id="GO:0035267">
    <property type="term" value="C:NuA4 histone acetyltransferase complex"/>
    <property type="evidence" value="ECO:0007669"/>
    <property type="project" value="TreeGrafter"/>
</dbReference>
<feature type="non-terminal residue" evidence="6">
    <location>
        <position position="420"/>
    </location>
</feature>
<dbReference type="STRING" id="10195.A0A3M7T050"/>
<dbReference type="Pfam" id="PF12998">
    <property type="entry name" value="ING"/>
    <property type="match status" value="1"/>
</dbReference>
<dbReference type="SUPFAM" id="SSF57903">
    <property type="entry name" value="FYVE/PHD zinc finger"/>
    <property type="match status" value="1"/>
</dbReference>
<keyword evidence="2" id="KW-0805">Transcription regulation</keyword>
<evidence type="ECO:0000256" key="1">
    <source>
        <dbReference type="ARBA" id="ARBA00022853"/>
    </source>
</evidence>
<dbReference type="InterPro" id="IPR028651">
    <property type="entry name" value="ING_fam"/>
</dbReference>
<dbReference type="PANTHER" id="PTHR10333:SF103">
    <property type="entry name" value="INHIBITOR OF GROWTH PROTEIN 3"/>
    <property type="match status" value="1"/>
</dbReference>
<evidence type="ECO:0000256" key="2">
    <source>
        <dbReference type="ARBA" id="ARBA00023015"/>
    </source>
</evidence>
<proteinExistence type="predicted"/>
<evidence type="ECO:0000313" key="6">
    <source>
        <dbReference type="EMBL" id="RNA41392.1"/>
    </source>
</evidence>
<feature type="domain" description="Inhibitor of growth protein N-terminal histone-binding" evidence="5">
    <location>
        <begin position="3"/>
        <end position="104"/>
    </location>
</feature>
<reference evidence="6 7" key="1">
    <citation type="journal article" date="2018" name="Sci. Rep.">
        <title>Genomic signatures of local adaptation to the degree of environmental predictability in rotifers.</title>
        <authorList>
            <person name="Franch-Gras L."/>
            <person name="Hahn C."/>
            <person name="Garcia-Roger E.M."/>
            <person name="Carmona M.J."/>
            <person name="Serra M."/>
            <person name="Gomez A."/>
        </authorList>
    </citation>
    <scope>NUCLEOTIDE SEQUENCE [LARGE SCALE GENOMIC DNA]</scope>
    <source>
        <strain evidence="6">HYR1</strain>
    </source>
</reference>
<feature type="region of interest" description="Disordered" evidence="4">
    <location>
        <begin position="186"/>
        <end position="208"/>
    </location>
</feature>
<dbReference type="SMART" id="SM01408">
    <property type="entry name" value="ING"/>
    <property type="match status" value="1"/>
</dbReference>
<keyword evidence="1" id="KW-0156">Chromatin regulator</keyword>
<feature type="compositionally biased region" description="Acidic residues" evidence="4">
    <location>
        <begin position="305"/>
        <end position="324"/>
    </location>
</feature>
<dbReference type="InterPro" id="IPR024610">
    <property type="entry name" value="ING_N_histone-binding"/>
</dbReference>
<sequence length="420" mass="48473">MLYIEDFLELIEPFPQELREKLTEMREFDLKIQNETDKLDERIKSFFNQCKKQKPEWKNENGEEIKKEYIKILENADDKIQIANQLFDLIEKYLKKLDQELQKFKLELEADHAGITSRLEQELSSKTFNENISLNKINSYSNLSLTFNNLNNQTVDDSDFTLCPSSSNDLMQLMLSTKANFESTIQSNHKRKHSNISEKSSGILNPSTLCRDDDDSSSSWNSSNMNNVSFNLNRKNSSTTINLNKRAISSSIRQTSNPETNFASVVNSFGSSFKKVNSISTKQKKAKSDKNRLKKIKNIDYDDENFDIEDSIPNDAYQTDEETNDGTNETQSEITSSENGVNTMEYDEEDRLGGTEDEDDDHSSFESENKFKIPQKSTRGNFANDRQTKDEWNHTEDSNERYCICKDISYGDMIMCDNSS</sequence>
<evidence type="ECO:0000256" key="4">
    <source>
        <dbReference type="SAM" id="MobiDB-lite"/>
    </source>
</evidence>
<feature type="compositionally biased region" description="Polar residues" evidence="4">
    <location>
        <begin position="197"/>
        <end position="208"/>
    </location>
</feature>
<dbReference type="Gene3D" id="3.30.40.10">
    <property type="entry name" value="Zinc/RING finger domain, C3HC4 (zinc finger)"/>
    <property type="match status" value="1"/>
</dbReference>
<feature type="compositionally biased region" description="Acidic residues" evidence="4">
    <location>
        <begin position="345"/>
        <end position="361"/>
    </location>
</feature>
<organism evidence="6 7">
    <name type="scientific">Brachionus plicatilis</name>
    <name type="common">Marine rotifer</name>
    <name type="synonym">Brachionus muelleri</name>
    <dbReference type="NCBI Taxonomy" id="10195"/>
    <lineage>
        <taxon>Eukaryota</taxon>
        <taxon>Metazoa</taxon>
        <taxon>Spiralia</taxon>
        <taxon>Gnathifera</taxon>
        <taxon>Rotifera</taxon>
        <taxon>Eurotatoria</taxon>
        <taxon>Monogononta</taxon>
        <taxon>Pseudotrocha</taxon>
        <taxon>Ploima</taxon>
        <taxon>Brachionidae</taxon>
        <taxon>Brachionus</taxon>
    </lineage>
</organism>
<feature type="compositionally biased region" description="Basic and acidic residues" evidence="4">
    <location>
        <begin position="386"/>
        <end position="397"/>
    </location>
</feature>
<protein>
    <submittedName>
        <fullName evidence="6">Inhibitor of growth 3</fullName>
    </submittedName>
</protein>
<evidence type="ECO:0000259" key="5">
    <source>
        <dbReference type="SMART" id="SM01408"/>
    </source>
</evidence>
<accession>A0A3M7T050</accession>
<dbReference type="GO" id="GO:0006325">
    <property type="term" value="P:chromatin organization"/>
    <property type="evidence" value="ECO:0007669"/>
    <property type="project" value="UniProtKB-KW"/>
</dbReference>
<dbReference type="AlphaFoldDB" id="A0A3M7T050"/>
<dbReference type="InterPro" id="IPR013083">
    <property type="entry name" value="Znf_RING/FYVE/PHD"/>
</dbReference>
<dbReference type="EMBL" id="REGN01000507">
    <property type="protein sequence ID" value="RNA41392.1"/>
    <property type="molecule type" value="Genomic_DNA"/>
</dbReference>
<feature type="compositionally biased region" description="Polar residues" evidence="4">
    <location>
        <begin position="375"/>
        <end position="385"/>
    </location>
</feature>
<dbReference type="Gene3D" id="6.10.140.1740">
    <property type="match status" value="1"/>
</dbReference>
<name>A0A3M7T050_BRAPC</name>
<feature type="region of interest" description="Disordered" evidence="4">
    <location>
        <begin position="305"/>
        <end position="397"/>
    </location>
</feature>
<evidence type="ECO:0000256" key="3">
    <source>
        <dbReference type="ARBA" id="ARBA00023163"/>
    </source>
</evidence>
<keyword evidence="3" id="KW-0804">Transcription</keyword>
<keyword evidence="7" id="KW-1185">Reference proteome</keyword>
<feature type="compositionally biased region" description="Basic and acidic residues" evidence="4">
    <location>
        <begin position="362"/>
        <end position="371"/>
    </location>
</feature>
<dbReference type="OrthoDB" id="5411773at2759"/>
<dbReference type="PANTHER" id="PTHR10333">
    <property type="entry name" value="INHIBITOR OF GROWTH PROTEIN"/>
    <property type="match status" value="1"/>
</dbReference>
<comment type="caution">
    <text evidence="6">The sequence shown here is derived from an EMBL/GenBank/DDBJ whole genome shotgun (WGS) entry which is preliminary data.</text>
</comment>
<dbReference type="Proteomes" id="UP000276133">
    <property type="component" value="Unassembled WGS sequence"/>
</dbReference>
<gene>
    <name evidence="6" type="ORF">BpHYR1_053028</name>
</gene>
<dbReference type="InterPro" id="IPR011011">
    <property type="entry name" value="Znf_FYVE_PHD"/>
</dbReference>
<dbReference type="CDD" id="cd16858">
    <property type="entry name" value="ING_ING3_Yng2p"/>
    <property type="match status" value="1"/>
</dbReference>
<feature type="compositionally biased region" description="Polar residues" evidence="4">
    <location>
        <begin position="331"/>
        <end position="342"/>
    </location>
</feature>
<evidence type="ECO:0000313" key="7">
    <source>
        <dbReference type="Proteomes" id="UP000276133"/>
    </source>
</evidence>